<dbReference type="GO" id="GO:0006879">
    <property type="term" value="P:intracellular iron ion homeostasis"/>
    <property type="evidence" value="ECO:0007669"/>
    <property type="project" value="UniProtKB-KW"/>
</dbReference>
<dbReference type="Ensembl" id="ENSMLUT00000024321.1">
    <property type="protein sequence ID" value="ENSMLUP00000020913.1"/>
    <property type="gene ID" value="ENSMLUG00000029646.1"/>
</dbReference>
<feature type="binding site" evidence="12">
    <location>
        <position position="131"/>
    </location>
    <ligand>
        <name>Fe cation</name>
        <dbReference type="ChEBI" id="CHEBI:24875"/>
        <label>1</label>
    </ligand>
</feature>
<dbReference type="PROSITE" id="PS50905">
    <property type="entry name" value="FERRITIN_LIKE"/>
    <property type="match status" value="1"/>
</dbReference>
<evidence type="ECO:0000313" key="15">
    <source>
        <dbReference type="Ensembl" id="ENSMLUP00000020913.1"/>
    </source>
</evidence>
<dbReference type="EMBL" id="AAPE02069318">
    <property type="status" value="NOT_ANNOTATED_CDS"/>
    <property type="molecule type" value="Genomic_DNA"/>
</dbReference>
<dbReference type="GO" id="GO:0044754">
    <property type="term" value="C:autolysosome"/>
    <property type="evidence" value="ECO:0007669"/>
    <property type="project" value="UniProtKB-SubCell"/>
</dbReference>
<evidence type="ECO:0000256" key="6">
    <source>
        <dbReference type="ARBA" id="ARBA00023004"/>
    </source>
</evidence>
<reference evidence="15" key="2">
    <citation type="submission" date="2025-08" db="UniProtKB">
        <authorList>
            <consortium name="Ensembl"/>
        </authorList>
    </citation>
    <scope>IDENTIFICATION</scope>
</reference>
<dbReference type="PANTHER" id="PTHR11431:SF47">
    <property type="entry name" value="FERRITIN LIGHT CHAIN"/>
    <property type="match status" value="1"/>
</dbReference>
<evidence type="ECO:0000256" key="1">
    <source>
        <dbReference type="ARBA" id="ARBA00004496"/>
    </source>
</evidence>
<name>G1QB30_MYOLU</name>
<evidence type="ECO:0000256" key="8">
    <source>
        <dbReference type="ARBA" id="ARBA00023329"/>
    </source>
</evidence>
<keyword evidence="7" id="KW-0458">Lysosome</keyword>
<evidence type="ECO:0000256" key="12">
    <source>
        <dbReference type="PIRSR" id="PIRSR601519-1"/>
    </source>
</evidence>
<reference evidence="15 16" key="1">
    <citation type="journal article" date="2011" name="Nature">
        <title>A high-resolution map of human evolutionary constraint using 29 mammals.</title>
        <authorList>
            <person name="Lindblad-Toh K."/>
            <person name="Garber M."/>
            <person name="Zuk O."/>
            <person name="Lin M.F."/>
            <person name="Parker B.J."/>
            <person name="Washietl S."/>
            <person name="Kheradpour P."/>
            <person name="Ernst J."/>
            <person name="Jordan G."/>
            <person name="Mauceli E."/>
            <person name="Ward L.D."/>
            <person name="Lowe C.B."/>
            <person name="Holloway A.K."/>
            <person name="Clamp M."/>
            <person name="Gnerre S."/>
            <person name="Alfoldi J."/>
            <person name="Beal K."/>
            <person name="Chang J."/>
            <person name="Clawson H."/>
            <person name="Cuff J."/>
            <person name="Di Palma F."/>
            <person name="Fitzgerald S."/>
            <person name="Flicek P."/>
            <person name="Guttman M."/>
            <person name="Hubisz M.J."/>
            <person name="Jaffe D.B."/>
            <person name="Jungreis I."/>
            <person name="Kent W.J."/>
            <person name="Kostka D."/>
            <person name="Lara M."/>
            <person name="Martins A.L."/>
            <person name="Massingham T."/>
            <person name="Moltke I."/>
            <person name="Raney B.J."/>
            <person name="Rasmussen M.D."/>
            <person name="Robinson J."/>
            <person name="Stark A."/>
            <person name="Vilella A.J."/>
            <person name="Wen J."/>
            <person name="Xie X."/>
            <person name="Zody M.C."/>
            <person name="Baldwin J."/>
            <person name="Bloom T."/>
            <person name="Chin C.W."/>
            <person name="Heiman D."/>
            <person name="Nicol R."/>
            <person name="Nusbaum C."/>
            <person name="Young S."/>
            <person name="Wilkinson J."/>
            <person name="Worley K.C."/>
            <person name="Kovar C.L."/>
            <person name="Muzny D.M."/>
            <person name="Gibbs R.A."/>
            <person name="Cree A."/>
            <person name="Dihn H.H."/>
            <person name="Fowler G."/>
            <person name="Jhangiani S."/>
            <person name="Joshi V."/>
            <person name="Lee S."/>
            <person name="Lewis L.R."/>
            <person name="Nazareth L.V."/>
            <person name="Okwuonu G."/>
            <person name="Santibanez J."/>
            <person name="Warren W.C."/>
            <person name="Mardis E.R."/>
            <person name="Weinstock G.M."/>
            <person name="Wilson R.K."/>
            <person name="Delehaunty K."/>
            <person name="Dooling D."/>
            <person name="Fronik C."/>
            <person name="Fulton L."/>
            <person name="Fulton B."/>
            <person name="Graves T."/>
            <person name="Minx P."/>
            <person name="Sodergren E."/>
            <person name="Birney E."/>
            <person name="Margulies E.H."/>
            <person name="Herrero J."/>
            <person name="Green E.D."/>
            <person name="Haussler D."/>
            <person name="Siepel A."/>
            <person name="Goldman N."/>
            <person name="Pollard K.S."/>
            <person name="Pedersen J.S."/>
            <person name="Lander E.S."/>
            <person name="Kellis M."/>
        </authorList>
    </citation>
    <scope>NUCLEOTIDE SEQUENCE [LARGE SCALE GENOMIC DNA]</scope>
</reference>
<dbReference type="InterPro" id="IPR001519">
    <property type="entry name" value="Ferritin"/>
</dbReference>
<evidence type="ECO:0000256" key="13">
    <source>
        <dbReference type="RuleBase" id="RU361145"/>
    </source>
</evidence>
<dbReference type="Proteomes" id="UP000001074">
    <property type="component" value="Unassembled WGS sequence"/>
</dbReference>
<evidence type="ECO:0000256" key="5">
    <source>
        <dbReference type="ARBA" id="ARBA00022723"/>
    </source>
</evidence>
<evidence type="ECO:0000256" key="2">
    <source>
        <dbReference type="ARBA" id="ARBA00007513"/>
    </source>
</evidence>
<dbReference type="GeneTree" id="ENSGT00940000153096"/>
<comment type="subunit">
    <text evidence="11">Oligomer of 24 subunits. There are two types of subunits: L (light) chain and H (heavy) chain. The major chain can be light or heavy, depending on the species and tissue type. The functional molecule forms a roughly spherical shell with a diameter of 12 nm and contains a central cavity into which the insoluble mineral iron core is deposited. Interacts with NCOA4.</text>
</comment>
<keyword evidence="16" id="KW-1185">Reference proteome</keyword>
<dbReference type="HOGENOM" id="CLU_065681_4_0_1"/>
<dbReference type="AlphaFoldDB" id="G1QB30"/>
<dbReference type="GO" id="GO:0006826">
    <property type="term" value="P:iron ion transport"/>
    <property type="evidence" value="ECO:0007669"/>
    <property type="project" value="InterPro"/>
</dbReference>
<reference evidence="15" key="3">
    <citation type="submission" date="2025-09" db="UniProtKB">
        <authorList>
            <consortium name="Ensembl"/>
        </authorList>
    </citation>
    <scope>IDENTIFICATION</scope>
</reference>
<dbReference type="eggNOG" id="KOG2332">
    <property type="taxonomic scope" value="Eukaryota"/>
</dbReference>
<feature type="binding site" evidence="12">
    <location>
        <position position="103"/>
    </location>
    <ligand>
        <name>Fe cation</name>
        <dbReference type="ChEBI" id="CHEBI:24875"/>
        <label>1</label>
    </ligand>
</feature>
<proteinExistence type="inferred from homology"/>
<dbReference type="InterPro" id="IPR012347">
    <property type="entry name" value="Ferritin-like"/>
</dbReference>
<dbReference type="GO" id="GO:0008199">
    <property type="term" value="F:ferric iron binding"/>
    <property type="evidence" value="ECO:0007669"/>
    <property type="project" value="InterPro"/>
</dbReference>
<sequence length="178" mass="20038">VSSQIRQNYSTEIEAAITRLATRHLRASGTYLSLGFGFHLYDVALQGMGHFFPKLAEKKREGAEHLLKVQNQRSDRILQDMLKPSQDKWGDTQVTIEAARALERNLNGPFGSTPTNPRLCGFLENYFLGEQVKLIKKMGNHLTHLCRLAGPRLGWGPLRAPRHSPGVWLLPEPLLKTS</sequence>
<evidence type="ECO:0000256" key="10">
    <source>
        <dbReference type="ARBA" id="ARBA00045578"/>
    </source>
</evidence>
<dbReference type="STRING" id="59463.ENSMLUP00000020913"/>
<keyword evidence="8" id="KW-0968">Cytoplasmic vesicle</keyword>
<dbReference type="InterPro" id="IPR009078">
    <property type="entry name" value="Ferritin-like_SF"/>
</dbReference>
<organism evidence="15 16">
    <name type="scientific">Myotis lucifugus</name>
    <name type="common">Little brown bat</name>
    <dbReference type="NCBI Taxonomy" id="59463"/>
    <lineage>
        <taxon>Eukaryota</taxon>
        <taxon>Metazoa</taxon>
        <taxon>Chordata</taxon>
        <taxon>Craniata</taxon>
        <taxon>Vertebrata</taxon>
        <taxon>Euteleostomi</taxon>
        <taxon>Mammalia</taxon>
        <taxon>Eutheria</taxon>
        <taxon>Laurasiatheria</taxon>
        <taxon>Chiroptera</taxon>
        <taxon>Yangochiroptera</taxon>
        <taxon>Vespertilionidae</taxon>
        <taxon>Myotis</taxon>
    </lineage>
</organism>
<evidence type="ECO:0000256" key="9">
    <source>
        <dbReference type="ARBA" id="ARBA00044942"/>
    </source>
</evidence>
<dbReference type="InterPro" id="IPR009040">
    <property type="entry name" value="Ferritin-like_diiron"/>
</dbReference>
<protein>
    <recommendedName>
        <fullName evidence="13">Ferritin</fullName>
    </recommendedName>
</protein>
<feature type="domain" description="Ferritin-like diiron" evidence="14">
    <location>
        <begin position="7"/>
        <end position="149"/>
    </location>
</feature>
<dbReference type="GO" id="GO:0008198">
    <property type="term" value="F:ferrous iron binding"/>
    <property type="evidence" value="ECO:0007669"/>
    <property type="project" value="TreeGrafter"/>
</dbReference>
<evidence type="ECO:0000313" key="16">
    <source>
        <dbReference type="Proteomes" id="UP000001074"/>
    </source>
</evidence>
<accession>G1QB30</accession>
<evidence type="ECO:0000256" key="11">
    <source>
        <dbReference type="ARBA" id="ARBA00047045"/>
    </source>
</evidence>
<dbReference type="GO" id="GO:0031410">
    <property type="term" value="C:cytoplasmic vesicle"/>
    <property type="evidence" value="ECO:0007669"/>
    <property type="project" value="UniProtKB-KW"/>
</dbReference>
<dbReference type="FunFam" id="1.20.1260.10:FF:000009">
    <property type="entry name" value="Ferritin light chain"/>
    <property type="match status" value="1"/>
</dbReference>
<keyword evidence="4" id="KW-0963">Cytoplasm</keyword>
<keyword evidence="5 12" id="KW-0479">Metal-binding</keyword>
<comment type="similarity">
    <text evidence="2 13">Belongs to the ferritin family.</text>
</comment>
<dbReference type="SUPFAM" id="SSF47240">
    <property type="entry name" value="Ferritin-like"/>
    <property type="match status" value="1"/>
</dbReference>
<dbReference type="InParanoid" id="G1QB30"/>
<evidence type="ECO:0000256" key="3">
    <source>
        <dbReference type="ARBA" id="ARBA00022434"/>
    </source>
</evidence>
<evidence type="ECO:0000256" key="4">
    <source>
        <dbReference type="ARBA" id="ARBA00022490"/>
    </source>
</evidence>
<keyword evidence="3 13" id="KW-0409">Iron storage</keyword>
<dbReference type="Gene3D" id="1.20.1260.10">
    <property type="match status" value="1"/>
</dbReference>
<keyword evidence="6 12" id="KW-0408">Iron</keyword>
<comment type="subcellular location">
    <subcellularLocation>
        <location evidence="9">Autolysosome</location>
    </subcellularLocation>
    <subcellularLocation>
        <location evidence="1">Cytoplasm</location>
    </subcellularLocation>
</comment>
<comment type="function">
    <text evidence="10">Stores iron in a soluble, non-toxic, readily available form. Important for iron homeostasis. Iron is taken up in the ferrous form and deposited as ferric hydroxides after oxidation. Also plays a role in delivery of iron to cells. Mediates iron uptake in capsule cells of the developing kidney. Delivery to lysosomes by the cargo receptor NCOA4 for autophagic degradation and release or iron.</text>
</comment>
<dbReference type="PANTHER" id="PTHR11431">
    <property type="entry name" value="FERRITIN"/>
    <property type="match status" value="1"/>
</dbReference>
<evidence type="ECO:0000259" key="14">
    <source>
        <dbReference type="PROSITE" id="PS50905"/>
    </source>
</evidence>
<evidence type="ECO:0000256" key="7">
    <source>
        <dbReference type="ARBA" id="ARBA00023228"/>
    </source>
</evidence>